<dbReference type="PROSITE" id="PS50878">
    <property type="entry name" value="RT_POL"/>
    <property type="match status" value="1"/>
</dbReference>
<name>A0A6V7VVT8_MELEN</name>
<sequence length="757" mass="89825">MIEFIDRNQLKQFVKEPTRENAILDIILSNNIKIVQEVQVQENFSTSDHKIVKFNILSKIVRTKLPKIYKRDLCNKNFEKLNHILTQSQIEHHISCKYDVNQKYITFMDKLLEVYNNVIPNKPLNKIIRSSYPQRIRDLYSEKLKLYKIRKNFPNNNKVRIGYRNVSRELKKHLDKFRNESEIRMLSHGQNGFNKYIRNKLNPNNEIPMLIDSDGIIQTDKKKKCELFANVFQQIFKEKTVNMIDYHNDQINNNKLSDIEINLGIIWEILKNLPGKNSTSPDNIPYILLKKCPEYLTKLLGDIFRLTLDEGKIPELWRMSIIIPIFKKGLKTDPRNYRPVSLTSTVCRVFERIVYSQIINFLDEKNFFCREQFGFMKKRSTTLQLLEMMNEFYDAIQNNYNVDVIYIDFKKAFDSVPINILLYKLKRAGIDGKLMIFLENFLTNRSFRVKIDDKLSENKSTHSGVPHGSVLGPLLFLIFINDLPNYISENVGIKMYADDVKLYKIHKNDKSSDLSNSLIRLEKWGQINGLEISPEKCFSLYIGKTNNMDDYYLYEKKIQKCTNIRDLGVIIDSKLTFTDHISRIVRNVYLKSHQLLRIMKTRKLNTLILAYKSYVRSQLEYATEIWNPIQNKDITKIEKVQKFFTRMAFKKCGLVYKKYDERLKICNLQELNIRRKITDMTTTFKIIKGLTCLNTKKCFVFSNRSLRRPLLLRVRSHTTKSQRNFFHRIVKEWNCLSLESMKINKPKEFRELLKTMY</sequence>
<dbReference type="AlphaFoldDB" id="A0A6V7VVT8"/>
<proteinExistence type="predicted"/>
<dbReference type="EMBL" id="CAJEWN010000331">
    <property type="protein sequence ID" value="CAD2178902.1"/>
    <property type="molecule type" value="Genomic_DNA"/>
</dbReference>
<accession>A0A6V7VVT8</accession>
<dbReference type="CDD" id="cd01650">
    <property type="entry name" value="RT_nLTR_like"/>
    <property type="match status" value="1"/>
</dbReference>
<reference evidence="2 3" key="1">
    <citation type="submission" date="2020-08" db="EMBL/GenBank/DDBJ databases">
        <authorList>
            <person name="Koutsovoulos G."/>
            <person name="Danchin GJ E."/>
        </authorList>
    </citation>
    <scope>NUCLEOTIDE SEQUENCE [LARGE SCALE GENOMIC DNA]</scope>
</reference>
<protein>
    <recommendedName>
        <fullName evidence="1">Reverse transcriptase domain-containing protein</fullName>
    </recommendedName>
</protein>
<evidence type="ECO:0000313" key="2">
    <source>
        <dbReference type="EMBL" id="CAD2178902.1"/>
    </source>
</evidence>
<dbReference type="OrthoDB" id="410104at2759"/>
<dbReference type="Proteomes" id="UP000580250">
    <property type="component" value="Unassembled WGS sequence"/>
</dbReference>
<dbReference type="InterPro" id="IPR000477">
    <property type="entry name" value="RT_dom"/>
</dbReference>
<gene>
    <name evidence="2" type="ORF">MENT_LOCUS30877</name>
</gene>
<dbReference type="PRINTS" id="PR01345">
    <property type="entry name" value="CERVTRCPTASE"/>
</dbReference>
<dbReference type="PANTHER" id="PTHR33332">
    <property type="entry name" value="REVERSE TRANSCRIPTASE DOMAIN-CONTAINING PROTEIN"/>
    <property type="match status" value="1"/>
</dbReference>
<evidence type="ECO:0000313" key="3">
    <source>
        <dbReference type="Proteomes" id="UP000580250"/>
    </source>
</evidence>
<feature type="domain" description="Reverse transcriptase" evidence="1">
    <location>
        <begin position="306"/>
        <end position="571"/>
    </location>
</feature>
<comment type="caution">
    <text evidence="2">The sequence shown here is derived from an EMBL/GenBank/DDBJ whole genome shotgun (WGS) entry which is preliminary data.</text>
</comment>
<dbReference type="SUPFAM" id="SSF56672">
    <property type="entry name" value="DNA/RNA polymerases"/>
    <property type="match status" value="1"/>
</dbReference>
<organism evidence="2 3">
    <name type="scientific">Meloidogyne enterolobii</name>
    <name type="common">Root-knot nematode worm</name>
    <name type="synonym">Meloidogyne mayaguensis</name>
    <dbReference type="NCBI Taxonomy" id="390850"/>
    <lineage>
        <taxon>Eukaryota</taxon>
        <taxon>Metazoa</taxon>
        <taxon>Ecdysozoa</taxon>
        <taxon>Nematoda</taxon>
        <taxon>Chromadorea</taxon>
        <taxon>Rhabditida</taxon>
        <taxon>Tylenchina</taxon>
        <taxon>Tylenchomorpha</taxon>
        <taxon>Tylenchoidea</taxon>
        <taxon>Meloidogynidae</taxon>
        <taxon>Meloidogyninae</taxon>
        <taxon>Meloidogyne</taxon>
    </lineage>
</organism>
<dbReference type="Pfam" id="PF00078">
    <property type="entry name" value="RVT_1"/>
    <property type="match status" value="1"/>
</dbReference>
<dbReference type="InterPro" id="IPR043502">
    <property type="entry name" value="DNA/RNA_pol_sf"/>
</dbReference>
<evidence type="ECO:0000259" key="1">
    <source>
        <dbReference type="PROSITE" id="PS50878"/>
    </source>
</evidence>